<dbReference type="GeneTree" id="ENSGT00940000159015"/>
<feature type="region of interest" description="Disordered" evidence="2">
    <location>
        <begin position="148"/>
        <end position="168"/>
    </location>
</feature>
<keyword evidence="3" id="KW-0472">Membrane</keyword>
<feature type="compositionally biased region" description="Polar residues" evidence="2">
    <location>
        <begin position="148"/>
        <end position="166"/>
    </location>
</feature>
<dbReference type="AlphaFoldDB" id="A0A8C6KZX0"/>
<dbReference type="SMART" id="SM00482">
    <property type="entry name" value="POLAc"/>
    <property type="match status" value="1"/>
</dbReference>
<protein>
    <submittedName>
        <fullName evidence="5">Polymerase (DNA directed) nu</fullName>
    </submittedName>
</protein>
<dbReference type="Gene3D" id="1.20.1060.10">
    <property type="entry name" value="Taq DNA Polymerase, Chain T, domain 4"/>
    <property type="match status" value="1"/>
</dbReference>
<feature type="transmembrane region" description="Helical" evidence="3">
    <location>
        <begin position="12"/>
        <end position="30"/>
    </location>
</feature>
<evidence type="ECO:0000256" key="1">
    <source>
        <dbReference type="ARBA" id="ARBA00022705"/>
    </source>
</evidence>
<feature type="region of interest" description="Disordered" evidence="2">
    <location>
        <begin position="95"/>
        <end position="136"/>
    </location>
</feature>
<feature type="domain" description="DNA-directed DNA polymerase family A palm" evidence="4">
    <location>
        <begin position="490"/>
        <end position="694"/>
    </location>
</feature>
<name>A0A8C6KZX0_NOTFU</name>
<reference evidence="5" key="3">
    <citation type="submission" date="2025-09" db="UniProtKB">
        <authorList>
            <consortium name="Ensembl"/>
        </authorList>
    </citation>
    <scope>IDENTIFICATION</scope>
</reference>
<keyword evidence="3" id="KW-0812">Transmembrane</keyword>
<reference evidence="5" key="2">
    <citation type="submission" date="2025-08" db="UniProtKB">
        <authorList>
            <consortium name="Ensembl"/>
        </authorList>
    </citation>
    <scope>IDENTIFICATION</scope>
</reference>
<dbReference type="PRINTS" id="PR00868">
    <property type="entry name" value="DNAPOLI"/>
</dbReference>
<dbReference type="Gene3D" id="1.10.150.20">
    <property type="entry name" value="5' to 3' exonuclease, C-terminal subdomain"/>
    <property type="match status" value="1"/>
</dbReference>
<dbReference type="Gene3D" id="3.30.70.370">
    <property type="match status" value="1"/>
</dbReference>
<evidence type="ECO:0000313" key="5">
    <source>
        <dbReference type="Ensembl" id="ENSNFUP00015010082.1"/>
    </source>
</evidence>
<dbReference type="PANTHER" id="PTHR10133:SF27">
    <property type="entry name" value="DNA POLYMERASE NU"/>
    <property type="match status" value="1"/>
</dbReference>
<evidence type="ECO:0000256" key="2">
    <source>
        <dbReference type="SAM" id="MobiDB-lite"/>
    </source>
</evidence>
<organism evidence="5 6">
    <name type="scientific">Nothobranchius furzeri</name>
    <name type="common">Turquoise killifish</name>
    <dbReference type="NCBI Taxonomy" id="105023"/>
    <lineage>
        <taxon>Eukaryota</taxon>
        <taxon>Metazoa</taxon>
        <taxon>Chordata</taxon>
        <taxon>Craniata</taxon>
        <taxon>Vertebrata</taxon>
        <taxon>Euteleostomi</taxon>
        <taxon>Actinopterygii</taxon>
        <taxon>Neopterygii</taxon>
        <taxon>Teleostei</taxon>
        <taxon>Neoteleostei</taxon>
        <taxon>Acanthomorphata</taxon>
        <taxon>Ovalentaria</taxon>
        <taxon>Atherinomorphae</taxon>
        <taxon>Cyprinodontiformes</taxon>
        <taxon>Nothobranchiidae</taxon>
        <taxon>Nothobranchius</taxon>
    </lineage>
</organism>
<keyword evidence="1" id="KW-0235">DNA replication</keyword>
<accession>A0A8C6KZX0</accession>
<keyword evidence="6" id="KW-1185">Reference proteome</keyword>
<dbReference type="FunFam" id="1.10.150.20:FF:000002">
    <property type="entry name" value="DNA polymerase I"/>
    <property type="match status" value="1"/>
</dbReference>
<dbReference type="SUPFAM" id="SSF56672">
    <property type="entry name" value="DNA/RNA polymerases"/>
    <property type="match status" value="1"/>
</dbReference>
<dbReference type="Ensembl" id="ENSNFUT00015010594.1">
    <property type="protein sequence ID" value="ENSNFUP00015010082.1"/>
    <property type="gene ID" value="ENSNFUG00015004948.1"/>
</dbReference>
<evidence type="ECO:0000259" key="4">
    <source>
        <dbReference type="SMART" id="SM00482"/>
    </source>
</evidence>
<dbReference type="GO" id="GO:0006302">
    <property type="term" value="P:double-strand break repair"/>
    <property type="evidence" value="ECO:0007669"/>
    <property type="project" value="TreeGrafter"/>
</dbReference>
<dbReference type="GO" id="GO:0003677">
    <property type="term" value="F:DNA binding"/>
    <property type="evidence" value="ECO:0007669"/>
    <property type="project" value="InterPro"/>
</dbReference>
<dbReference type="Pfam" id="PF18049">
    <property type="entry name" value="DNA_pol_P_Exo"/>
    <property type="match status" value="1"/>
</dbReference>
<dbReference type="Proteomes" id="UP000694548">
    <property type="component" value="Chromosome sgr04"/>
</dbReference>
<dbReference type="InterPro" id="IPR002298">
    <property type="entry name" value="DNA_polymerase_A"/>
</dbReference>
<dbReference type="InterPro" id="IPR040940">
    <property type="entry name" value="DNA_pol_P_Exo"/>
</dbReference>
<evidence type="ECO:0000313" key="6">
    <source>
        <dbReference type="Proteomes" id="UP000694548"/>
    </source>
</evidence>
<proteinExistence type="predicted"/>
<reference evidence="5" key="1">
    <citation type="submission" date="2014-08" db="EMBL/GenBank/DDBJ databases">
        <authorList>
            <person name="Senf B."/>
            <person name="Petzold A."/>
            <person name="Downie B.R."/>
            <person name="Koch P."/>
            <person name="Platzer M."/>
        </authorList>
    </citation>
    <scope>NUCLEOTIDE SEQUENCE [LARGE SCALE GENOMIC DNA]</scope>
    <source>
        <strain evidence="5">GRZ</strain>
    </source>
</reference>
<dbReference type="InterPro" id="IPR001098">
    <property type="entry name" value="DNA-dir_DNA_pol_A_palm_dom"/>
</dbReference>
<dbReference type="InterPro" id="IPR043502">
    <property type="entry name" value="DNA/RNA_pol_sf"/>
</dbReference>
<dbReference type="CDD" id="cd08638">
    <property type="entry name" value="DNA_pol_A_theta"/>
    <property type="match status" value="1"/>
</dbReference>
<dbReference type="Pfam" id="PF00476">
    <property type="entry name" value="DNA_pol_A"/>
    <property type="match status" value="2"/>
</dbReference>
<sequence>MRSTHPTTQQLLHFLHYFISFVCILLMFVLQSPDENSRGIKSSIALIPASKTATGQSVTSPLNLTSTVATQKNMEAKHSQYSPLFPSFPRKRKHDLLPKQNANSPPKIYCTRRPPAWEPPGSSQKEAAAGGGRLKPSCKISASLHEGVNTNAPQSKAGSLSTTLTSDPRVKDSGKLTIEEKLQMLEEISRAEVVLLTMVFQDGSTQLDPEQKRPPPVCGLLVLMKNDCNSSSLDGSLSPNNSLVFLKLEHTPLWAQRQTHYTQELFTRDTLLQVLSRSQLVVCYKAKDMLCTALQHYKEDLSWKRVAGCRIQDPQVSGWLLDPTDPSSCYNNLLYKHCQKTHAASVPGPQKVSRICGLFKPTHGEVKITALWFCVWQTKMKQLEQEAHRAAGQIFLLTSSTQLRTVLFEKLHLHERCENKKLPKTLNKQQSTSEAALLQLQELHPLPKIILEYRQVSFNLLSPTCLLVGLNGLCLTLTGKEKEVVTVHPRATFVPQEGWTFLAADFCQVELRLLAHFSSDSELLRIFTNPQADVFTILASQWKGMSIGDVSSEDREHAKRIVYSVVYGAGRERLSGILGVSAEQASRFQDSFLQTYRGVQAFIQRTIQQSHKQGYVVSIMGRRRNLPNIHSPDWAVRMQAERQAVNFVVQGSAADLCKMAMITIFDMVSSSDMFSARLLAQLHDELLYEVEDSQVETFAGKLNSPITALHLPKRF</sequence>
<gene>
    <name evidence="5" type="primary">POLN</name>
</gene>
<dbReference type="PANTHER" id="PTHR10133">
    <property type="entry name" value="DNA POLYMERASE I"/>
    <property type="match status" value="1"/>
</dbReference>
<keyword evidence="3" id="KW-1133">Transmembrane helix</keyword>
<dbReference type="GO" id="GO:0006261">
    <property type="term" value="P:DNA-templated DNA replication"/>
    <property type="evidence" value="ECO:0007669"/>
    <property type="project" value="InterPro"/>
</dbReference>
<evidence type="ECO:0000256" key="3">
    <source>
        <dbReference type="SAM" id="Phobius"/>
    </source>
</evidence>
<dbReference type="GO" id="GO:0003887">
    <property type="term" value="F:DNA-directed DNA polymerase activity"/>
    <property type="evidence" value="ECO:0007669"/>
    <property type="project" value="InterPro"/>
</dbReference>